<feature type="domain" description="Carrier" evidence="5">
    <location>
        <begin position="3069"/>
        <end position="3145"/>
    </location>
</feature>
<evidence type="ECO:0000256" key="1">
    <source>
        <dbReference type="ARBA" id="ARBA00022450"/>
    </source>
</evidence>
<evidence type="ECO:0000256" key="3">
    <source>
        <dbReference type="ARBA" id="ARBA00022598"/>
    </source>
</evidence>
<dbReference type="PANTHER" id="PTHR45527">
    <property type="entry name" value="NONRIBOSOMAL PEPTIDE SYNTHETASE"/>
    <property type="match status" value="1"/>
</dbReference>
<dbReference type="CDD" id="cd19545">
    <property type="entry name" value="FUM14_C_NRPS-like"/>
    <property type="match status" value="2"/>
</dbReference>
<dbReference type="InterPro" id="IPR020845">
    <property type="entry name" value="AMP-binding_CS"/>
</dbReference>
<feature type="domain" description="Carrier" evidence="5">
    <location>
        <begin position="4152"/>
        <end position="4228"/>
    </location>
</feature>
<feature type="region of interest" description="Disordered" evidence="4">
    <location>
        <begin position="4138"/>
        <end position="4157"/>
    </location>
</feature>
<dbReference type="InterPro" id="IPR042099">
    <property type="entry name" value="ANL_N_sf"/>
</dbReference>
<dbReference type="Gene3D" id="3.30.300.30">
    <property type="match status" value="4"/>
</dbReference>
<dbReference type="Gene3D" id="1.10.1200.10">
    <property type="entry name" value="ACP-like"/>
    <property type="match status" value="4"/>
</dbReference>
<dbReference type="CDD" id="cd19542">
    <property type="entry name" value="CT_NRPS-like"/>
    <property type="match status" value="2"/>
</dbReference>
<evidence type="ECO:0000313" key="6">
    <source>
        <dbReference type="EMBL" id="KAK5988006.1"/>
    </source>
</evidence>
<dbReference type="SUPFAM" id="SSF56801">
    <property type="entry name" value="Acetyl-CoA synthetase-like"/>
    <property type="match status" value="4"/>
</dbReference>
<dbReference type="PROSITE" id="PS00012">
    <property type="entry name" value="PHOSPHOPANTETHEINE"/>
    <property type="match status" value="4"/>
</dbReference>
<dbReference type="InterPro" id="IPR001242">
    <property type="entry name" value="Condensation_dom"/>
</dbReference>
<evidence type="ECO:0000313" key="7">
    <source>
        <dbReference type="Proteomes" id="UP001338125"/>
    </source>
</evidence>
<dbReference type="CDD" id="cd19534">
    <property type="entry name" value="E_NRPS"/>
    <property type="match status" value="1"/>
</dbReference>
<dbReference type="Proteomes" id="UP001338125">
    <property type="component" value="Unassembled WGS sequence"/>
</dbReference>
<gene>
    <name evidence="6" type="ORF">PT974_12142</name>
</gene>
<dbReference type="InterPro" id="IPR000873">
    <property type="entry name" value="AMP-dep_synth/lig_dom"/>
</dbReference>
<dbReference type="PROSITE" id="PS00455">
    <property type="entry name" value="AMP_BINDING"/>
    <property type="match status" value="2"/>
</dbReference>
<reference evidence="6 7" key="1">
    <citation type="submission" date="2024-01" db="EMBL/GenBank/DDBJ databases">
        <title>Complete genome of Cladobotryum mycophilum ATHUM6906.</title>
        <authorList>
            <person name="Christinaki A.C."/>
            <person name="Myridakis A.I."/>
            <person name="Kouvelis V.N."/>
        </authorList>
    </citation>
    <scope>NUCLEOTIDE SEQUENCE [LARGE SCALE GENOMIC DNA]</scope>
    <source>
        <strain evidence="6 7">ATHUM6906</strain>
    </source>
</reference>
<dbReference type="EMBL" id="JAVFKD010000016">
    <property type="protein sequence ID" value="KAK5988006.1"/>
    <property type="molecule type" value="Genomic_DNA"/>
</dbReference>
<dbReference type="InterPro" id="IPR023213">
    <property type="entry name" value="CAT-like_dom_sf"/>
</dbReference>
<dbReference type="InterPro" id="IPR009081">
    <property type="entry name" value="PP-bd_ACP"/>
</dbReference>
<dbReference type="Gene3D" id="3.40.50.12780">
    <property type="entry name" value="N-terminal domain of ligase-like"/>
    <property type="match status" value="3"/>
</dbReference>
<keyword evidence="1" id="KW-0596">Phosphopantetheine</keyword>
<dbReference type="Gene3D" id="3.40.50.980">
    <property type="match status" value="2"/>
</dbReference>
<keyword evidence="2" id="KW-0597">Phosphoprotein</keyword>
<dbReference type="Gene3D" id="3.30.559.30">
    <property type="entry name" value="Nonribosomal peptide synthetase, condensation domain"/>
    <property type="match status" value="5"/>
</dbReference>
<evidence type="ECO:0000259" key="5">
    <source>
        <dbReference type="PROSITE" id="PS50075"/>
    </source>
</evidence>
<accession>A0ABR0S870</accession>
<dbReference type="InterPro" id="IPR010071">
    <property type="entry name" value="AA_adenyl_dom"/>
</dbReference>
<dbReference type="SUPFAM" id="SSF47336">
    <property type="entry name" value="ACP-like"/>
    <property type="match status" value="4"/>
</dbReference>
<feature type="compositionally biased region" description="Basic and acidic residues" evidence="4">
    <location>
        <begin position="4148"/>
        <end position="4157"/>
    </location>
</feature>
<dbReference type="SUPFAM" id="SSF52777">
    <property type="entry name" value="CoA-dependent acyltransferases"/>
    <property type="match status" value="10"/>
</dbReference>
<dbReference type="InterPro" id="IPR006162">
    <property type="entry name" value="Ppantetheine_attach_site"/>
</dbReference>
<feature type="compositionally biased region" description="Polar residues" evidence="4">
    <location>
        <begin position="4138"/>
        <end position="4147"/>
    </location>
</feature>
<dbReference type="SMART" id="SM00823">
    <property type="entry name" value="PKS_PP"/>
    <property type="match status" value="4"/>
</dbReference>
<dbReference type="Gene3D" id="3.30.559.10">
    <property type="entry name" value="Chloramphenicol acetyltransferase-like domain"/>
    <property type="match status" value="5"/>
</dbReference>
<organism evidence="6 7">
    <name type="scientific">Cladobotryum mycophilum</name>
    <dbReference type="NCBI Taxonomy" id="491253"/>
    <lineage>
        <taxon>Eukaryota</taxon>
        <taxon>Fungi</taxon>
        <taxon>Dikarya</taxon>
        <taxon>Ascomycota</taxon>
        <taxon>Pezizomycotina</taxon>
        <taxon>Sordariomycetes</taxon>
        <taxon>Hypocreomycetidae</taxon>
        <taxon>Hypocreales</taxon>
        <taxon>Hypocreaceae</taxon>
        <taxon>Cladobotryum</taxon>
    </lineage>
</organism>
<keyword evidence="7" id="KW-1185">Reference proteome</keyword>
<keyword evidence="3" id="KW-0436">Ligase</keyword>
<dbReference type="PROSITE" id="PS50075">
    <property type="entry name" value="CARRIER"/>
    <property type="match status" value="4"/>
</dbReference>
<feature type="domain" description="Carrier" evidence="5">
    <location>
        <begin position="493"/>
        <end position="569"/>
    </location>
</feature>
<dbReference type="NCBIfam" id="TIGR01733">
    <property type="entry name" value="AA-adenyl-dom"/>
    <property type="match status" value="3"/>
</dbReference>
<dbReference type="Pfam" id="PF00501">
    <property type="entry name" value="AMP-binding"/>
    <property type="match status" value="4"/>
</dbReference>
<dbReference type="InterPro" id="IPR045851">
    <property type="entry name" value="AMP-bd_C_sf"/>
</dbReference>
<protein>
    <submittedName>
        <fullName evidence="6">Nonribosomal peptide synthetase dtxS1</fullName>
    </submittedName>
</protein>
<dbReference type="InterPro" id="IPR020806">
    <property type="entry name" value="PKS_PP-bd"/>
</dbReference>
<dbReference type="NCBIfam" id="NF003417">
    <property type="entry name" value="PRK04813.1"/>
    <property type="match status" value="4"/>
</dbReference>
<name>A0ABR0S870_9HYPO</name>
<comment type="caution">
    <text evidence="6">The sequence shown here is derived from an EMBL/GenBank/DDBJ whole genome shotgun (WGS) entry which is preliminary data.</text>
</comment>
<sequence length="4687" mass="518080">MGIGPGVFVPLYFEKSMWTSVALLGVLKASGAVLLLDPSLPEQRLRDMITKVKPTLIISSASYNTISSSLAPRSITVGTELLNEPTADSHELCLTPCNPSSALYAVFTSGSTGTPKGAVMTHQNFASAFQYQHEALGYTPDKRIYDFSSPSFDTTIYDSLCVFLSGGCLCVPSDHDRINRLTESVVSLRANYLDLTPTVARFIKPDDVPAVKTLALSGEMVHLGDVQPWWNKVRVLNLYGPAECTATSTANHSPSSPEATAACIGYGMGHVTWIVDPEDHDQLVPPGCVGELLLEGPLVGEGYLDDPEKTAATFIHGPAWLRQGGPGSPRRSGRLYKTGDLVHYNGDGSLTFVSRKDAQVKIGGQRVELGEIEYRIQQCVPAARQIVAELIKPQGVKSPAVVVAFLQMDDGFDGSASLDSTIATVLHVGNEVKDQLVAYLPSYMVPTVFFSVTDMPMTPSGKINRKRIREIGGTFSMQQLLDAQTSAQGPKRQPITRVEEQIRGVWANILGIEKAAIGLDDDFFHLGGDSVAAIKAVSSLRKIGIEVSVADMLRHSKLESVASYAHRLERNSITNQNIRPFDLLEGSCNVTSVVEDISAQYQLGLAAIQDAYPCTPLQEGLLALSSKTPGDYISQNILELSSDVDITDFCQAWEEVARKMPILRTRVVQHNTIGLFQIVIDEKIEWLKTSGLEEYLASDKHRPMEMGHALARYALISDESGKCRWFVWSLHHALYDGWSLWLLLKAVYNIYRGGFIKDVQPFRDFIQYIKNTENANASDYWQEALSGGEYTPFPSLPANVCEPTVDAFVSHQFSSSQSQSTNIPTSTLIYAAWALVTSGATSVDDAIFGITVSGRNAPIPGIDEMTGPTIATVPLRVNILNQSVSEYLEAVKQQTIEMILFEHTGLHRIAKISPECQRACKFQTLLVIQPPDEPLEHVLGTWQKSSPQEQLNTYALSVEFELGKDVITAKARFDSAIISSLEVQRLIERLEHVMRQLNDASPTGSVRDINVITQKDLDEIWRWNKTVPSPVTGQLVHDTISDVAQKHANKVAVCAWNGSLTYGELEQFSTSLAVRLVKLGVKPGTYVPVCFEKSMWTTVAMMGVLKAGGAFLLLDASVPLARLQAMSQQVQAEVMVSSIANRDISVEITKQVLFLDSKISRDSREMSQLPVVNPSSSAYVVFTSGSTGVPKGAVISHQNLSSAIHHQCPRLGLSEATRIFDFASYSFDAAILGPLQALASGGCICTPSEKERKDNLAESITSFNANAVYLTPSICRLLTPEEVPSLKALMIGGEKVNPGDVKPWLDRGVTVFNTYGPAECTVVSTIGVISHAEEVYIGKGAGLTTWVVDPNNHHRLLPPGYVGELLLEGPLVGQGYPNDAKKTANVFIQDPSWLVRGAGGEFPGRRGYLYKTGDLVQYNHEGSLNYIGRKDSQVKIRGQRIELGEVEYSVQQSMPEAVHVVAEVIVPQGDGSSPSLAVFIQLNTNVATTGDSMANTTVLSIDASIQAELEGHLPSYMVPTAYFSMREIPMTPTGKIDRKRLREMGGMFSVQQLADARTGSQSIGVGDSFLQLGGDSITAMQVSAAARSLSIHVPTADILQKKTIRNLVKHLDSSIAMLASDTTSLSMTNERSTKLSPIQQLYFSTQPDPTNTAFDQCFCLELQQNVGRERMVSAFETIIRRHGILRSRFSQDGEGCWHQHITDDVSGSFSLQVKVDAWPEASETIAHARESLNIDTGLLVAAVVFDDDEAQRLLISIHHLVVDLVSWRVLLQELEDLLVSGKITASPSMEFSTWVALQAKYAADNLQSHSVETQPALLSYWGMENSVNLQGDTTVYDFSVDEATASAILGSCNNALDTRPIELLISSLLYSFAKTFPDRSAPPIFSKGHGREVWDRRTDISTTVGWFTTMFPIEVSATGTDSMVDIVRQTKDSFRKLSRNGWSHFTSRFADTEKAKQFTSDFPVEIIFNYEGVYQQLERQDALFRNISLPDNCDPPSSIKLRRFSLFDFALRVENGCLFGSAAWHKDMKHVSKIVEWMETYELVLSQMAIELQGKAPDWTLSDFPLAFNSYDDIREFKDIWLDRLGVQNDEIEDIFPCSPMQEGILMSQAKDEGSYQTWIELEIRSSKGRLDLARLKQSWRAVVRRHALLRAVFCDQFPGSRRTMHIILKDPLPSVSCFLPGDLPLTQEARKQHLPTYQKFSLQHHLTVRQIDQQRAHLLLEMNHTITDAFSEAILWHDLQEAYLNHGRLRQAGSYKKFISHLNEQSEVAELEFWTKQLSDVKPCIFPIPEQGASAVTKPIMVPNIDTTRIRDFCKKWEVTVATLVRTAWALVLREYTGTSTTCFGDLSSGRDVSIDDVNTVVGPLIGMLPCRIRLDQPLSVLETLRQAQRDYLDSLPYQHVSLATIHQIIGLNSHALFNSILSFHKSTKSAGNVEENEIVVKILDGHDPTEYDISLTCDDSDDRIEMEIDFRSESVAQDEASRIADCVSGAVSAIIANPSKLIKDISVLANSQLDMIWGWNSIVPPHFDECIHDIFARTAERQPNTVALRAWDGEVTYGELHQLSTKLAHLLIDLGIGSDVYVPLCFEKSKWTAVSVFAVLKAGGAIMLLDPHLTEHRLLSITQQLQASLILSSFSTKDLSSRLVNHVVAVDDNLFAGLDDQLHRDRHLPVVNPSSASYVIFTSGSTGVPKGAVMTHRNLSSGWHLQATRLGFTADARIFDVTSNSFDGAVADPLFTLASGGCVCIPSEDDRENNLIESIVKLRPTLLSLTPTIAQFLSPEKIPEVRIVMLSGEKLHLKDIQAWWGKVQVLNVYGPAECTATTTINDTAASPEDATGIGYCVGHVPWIVDPDNHERLVPLGCIGELLLEGPLVGRGYLGDAKKTAAAFISAPSWLLRGTQSHTGRQGILYATGDLVRYNEDGSIAYIGRKDTQVKINGQRVELGEIESHVQQVISEEASQVVAEVITPSGTKARPVVAAFIEQKDEHNKMTEPLETTCRVLPIDGAFRDQLTARLPGYMVPTVFFSMPFLPTTASGKMDRKRLRELGGSFSMQQIIEAQSLQQGPKRQPQTHAERQLQSIWSQILGLELSSIGLDDNFFQLGGDSIAAMRVANDARKAGIQLAVADIFRYPTLHQTAQQSVQVKGGSSEVIKPFSILQNCPDIALLIKKVSIRYQLDAVTVQDIYPCTPLQEGLMSLSSKTPGDYVVQNVLQLSPDINVEAFRCSWNEVAEKFAIMRTRIAYHDAHGFLQIVLNENIRWVERGNLNDYLQEDRSRLIELGQSLMHFALVRDSPGHTSFVFTAHHAVYDGLSLDLIFDAVCQTYKGHAVKTPSPFTRFIKYLGEQDGARTTDFWRTTLAGYDLAPYPALPSSVKEPVANKKISYQFSRPRRIRSSNVTVSSLIHAAWALAVSQLTHEEDIVFGVTLTGRNVPIDGIEDMAGPTIATVPLRIKLSKDQPTVEYLQAVQKSAADMMPFEQAGLHQISKISQDCRQACMFQTLLVIQPQETNKEAETLFGEWQDHGHSFNTYALVLELQLNEDGITATASFDSRVAEQWVVQRLLERLDHRVCQLSDAAPTQRLSELQIATPQDLHSIWQWNKTVPVPIERSVHDIISERVASQHDAQAIWAWDGQLTYAKLDQLAAQLAYQLVLDFGVGSGVYVPLCFNKSMWTVVAMLAVMKSGGAFVLLDPSLPEKRLHTVVQQVGANLVISSASTNPLASRLAEKTIILDSDFYSSNDRNHHPNDYQDKVCPESVLYAVFTSGSSGTPKGVKISHQNLASALHHQTQRLGFTSDSRVFDFASYSFDASLSTIFFALASGACLCIPNDDDRKNKLAESIAEFHADIVTLTPSVAKLLNPEVLSEVKLLLVVGEPVHTTDIELWWGRTRIINGYGPSECTAGSIYNCDSASIEEVVRIGTGTGQVTWIVDPDNHNSLLPPGCIGELLLEGPLVGCGYLNDLTKTAASFIKDPDWLLQGDPGCSDVPRVPGRHGRLYKTGDLVRYNENGSLSFIGRKDEQVKIRGQRVEPGEIEQCVQKNFPGAKEAIADLIVPHGEDDKPMIAVFIQVDKTITESKIADSSPAEILHIDVNMRGKLAAHLPSYMMPRAFFSLEEIPRMVSGKTDRKLLRQIGSSFSLQQLAAPQTSSQESKRQAFTPEERQMQTIWAKALDLKSEMIGLDDSFFDLGGDSIIAMRLVSEARQTGVEITILDVFHHPKLADLARQSSLNHKQAEIDLTAVVLVDQTTKEILLSEINSSDMSFNSTDVEEILPVTSFQEDYLLEGETYPLQFHRYFYLDLGRGLDTVRFERSCSLVLDQFSILRATFPRLCGKFWQVVLRSSEKTVQVHHVDLSLDQSLQDICLRQTNQPLSNETPFELILLRHETQGDRLVIRISHAQYDGVSMPLIVRSLVDAYDNKPFTTRPSFSEYLAYAHHQRTVSERYWKELMEGSSITNILSKFQPNETHGALLPTPVHAKAQMPLPSIPGNITTATLLCSAWAVLLALVSGKRDVVFSRTIAGRNTTLSGVEEIIGPCANIVPVRANLSELHTCMDLLVALQGQFIALGDADSLGFREIIEHCTDWPVGSQFDSEISHHNFDDEEFQFVDYAGKLGYFENPHHIVRNVSILSAPKGDQLQIELLSNTQLMAKEEAEMMVGSLCKAVEGLAHGLDTSLQCLMDDLQGIWSDKA</sequence>
<dbReference type="Pfam" id="PF00550">
    <property type="entry name" value="PP-binding"/>
    <property type="match status" value="4"/>
</dbReference>
<dbReference type="PANTHER" id="PTHR45527:SF1">
    <property type="entry name" value="FATTY ACID SYNTHASE"/>
    <property type="match status" value="1"/>
</dbReference>
<dbReference type="CDD" id="cd05918">
    <property type="entry name" value="A_NRPS_SidN3_like"/>
    <property type="match status" value="4"/>
</dbReference>
<dbReference type="InterPro" id="IPR036736">
    <property type="entry name" value="ACP-like_sf"/>
</dbReference>
<evidence type="ECO:0000256" key="2">
    <source>
        <dbReference type="ARBA" id="ARBA00022553"/>
    </source>
</evidence>
<evidence type="ECO:0000256" key="4">
    <source>
        <dbReference type="SAM" id="MobiDB-lite"/>
    </source>
</evidence>
<feature type="domain" description="Carrier" evidence="5">
    <location>
        <begin position="1531"/>
        <end position="1615"/>
    </location>
</feature>
<dbReference type="Pfam" id="PF00668">
    <property type="entry name" value="Condensation"/>
    <property type="match status" value="5"/>
</dbReference>
<dbReference type="Gene3D" id="2.30.38.10">
    <property type="entry name" value="Luciferase, Domain 3"/>
    <property type="match status" value="1"/>
</dbReference>
<proteinExistence type="predicted"/>